<keyword evidence="1" id="KW-0472">Membrane</keyword>
<proteinExistence type="predicted"/>
<keyword evidence="1" id="KW-1133">Transmembrane helix</keyword>
<dbReference type="RefSeq" id="WP_039312558.1">
    <property type="nucleotide sequence ID" value="NZ_CP006905.1"/>
</dbReference>
<accession>A0A0A7FZD0</accession>
<keyword evidence="1" id="KW-0812">Transmembrane</keyword>
<dbReference type="Proteomes" id="UP000030635">
    <property type="component" value="Chromosome"/>
</dbReference>
<dbReference type="AlphaFoldDB" id="A0A0A7FZD0"/>
<dbReference type="KEGG" id="cbv:U729_1238"/>
<dbReference type="EMBL" id="CP006905">
    <property type="protein sequence ID" value="AIY84958.1"/>
    <property type="molecule type" value="Genomic_DNA"/>
</dbReference>
<name>A0A0A7FZD0_9CLOT</name>
<protein>
    <submittedName>
        <fullName evidence="2">Uncharacterized protein</fullName>
    </submittedName>
</protein>
<keyword evidence="3" id="KW-1185">Reference proteome</keyword>
<sequence length="144" mass="16679">MKLCPVCGELNDDNAVVCKNQYCCSTLLFDDYEETKEKTILNLTLKDKKKKILKLIITISYISFVILLSILNLSNNSLTLLQLVKPIFLIFIGYLCIFHSDIIFTIAYLFKLKDSNECEISYIYISLIILFGYLLLIYSLTIFF</sequence>
<evidence type="ECO:0000313" key="3">
    <source>
        <dbReference type="Proteomes" id="UP000030635"/>
    </source>
</evidence>
<reference evidence="2 3" key="1">
    <citation type="journal article" date="2015" name="Infect. Genet. Evol.">
        <title>Genomic sequences of six botulinum neurotoxin-producing strains representing three clostridial species illustrate the mobility and diversity of botulinum neurotoxin genes.</title>
        <authorList>
            <person name="Smith T.J."/>
            <person name="Hill K.K."/>
            <person name="Xie G."/>
            <person name="Foley B.T."/>
            <person name="Williamson C.H."/>
            <person name="Foster J.T."/>
            <person name="Johnson S.L."/>
            <person name="Chertkov O."/>
            <person name="Teshima H."/>
            <person name="Gibbons H.S."/>
            <person name="Johnsky L.A."/>
            <person name="Karavis M.A."/>
            <person name="Smith L.A."/>
        </authorList>
    </citation>
    <scope>NUCLEOTIDE SEQUENCE [LARGE SCALE GENOMIC DNA]</scope>
    <source>
        <strain evidence="2">Sullivan</strain>
    </source>
</reference>
<gene>
    <name evidence="2" type="ORF">U729_1238</name>
</gene>
<evidence type="ECO:0000256" key="1">
    <source>
        <dbReference type="SAM" id="Phobius"/>
    </source>
</evidence>
<organism evidence="2 3">
    <name type="scientific">Clostridium baratii str. Sullivan</name>
    <dbReference type="NCBI Taxonomy" id="1415775"/>
    <lineage>
        <taxon>Bacteria</taxon>
        <taxon>Bacillati</taxon>
        <taxon>Bacillota</taxon>
        <taxon>Clostridia</taxon>
        <taxon>Eubacteriales</taxon>
        <taxon>Clostridiaceae</taxon>
        <taxon>Clostridium</taxon>
    </lineage>
</organism>
<dbReference type="HOGENOM" id="CLU_1812433_0_0_9"/>
<feature type="transmembrane region" description="Helical" evidence="1">
    <location>
        <begin position="122"/>
        <end position="143"/>
    </location>
</feature>
<evidence type="ECO:0000313" key="2">
    <source>
        <dbReference type="EMBL" id="AIY84958.1"/>
    </source>
</evidence>
<feature type="transmembrane region" description="Helical" evidence="1">
    <location>
        <begin position="86"/>
        <end position="110"/>
    </location>
</feature>
<dbReference type="eggNOG" id="ENOG50314MM">
    <property type="taxonomic scope" value="Bacteria"/>
</dbReference>
<feature type="transmembrane region" description="Helical" evidence="1">
    <location>
        <begin position="52"/>
        <end position="74"/>
    </location>
</feature>